<dbReference type="AlphaFoldDB" id="A0A183LQE5"/>
<sequence length="78" mass="9054">MENIWKGGKETVISTCQKMLSLKQLLYNAISNSRTKAEKIKTQTECKDVIKKVKRDIRIDKRKCVEDLPETVKKASRE</sequence>
<reference evidence="1 2" key="1">
    <citation type="submission" date="2018-11" db="EMBL/GenBank/DDBJ databases">
        <authorList>
            <consortium name="Pathogen Informatics"/>
        </authorList>
    </citation>
    <scope>NUCLEOTIDE SEQUENCE [LARGE SCALE GENOMIC DNA]</scope>
    <source>
        <strain evidence="1 2">Zambia</strain>
    </source>
</reference>
<proteinExistence type="predicted"/>
<gene>
    <name evidence="1" type="ORF">SMRZ_LOCUS6020</name>
</gene>
<keyword evidence="2" id="KW-1185">Reference proteome</keyword>
<name>A0A183LQE5_9TREM</name>
<organism evidence="1 2">
    <name type="scientific">Schistosoma margrebowiei</name>
    <dbReference type="NCBI Taxonomy" id="48269"/>
    <lineage>
        <taxon>Eukaryota</taxon>
        <taxon>Metazoa</taxon>
        <taxon>Spiralia</taxon>
        <taxon>Lophotrochozoa</taxon>
        <taxon>Platyhelminthes</taxon>
        <taxon>Trematoda</taxon>
        <taxon>Digenea</taxon>
        <taxon>Strigeidida</taxon>
        <taxon>Schistosomatoidea</taxon>
        <taxon>Schistosomatidae</taxon>
        <taxon>Schistosoma</taxon>
    </lineage>
</organism>
<evidence type="ECO:0000313" key="1">
    <source>
        <dbReference type="EMBL" id="VDO68989.1"/>
    </source>
</evidence>
<evidence type="ECO:0000313" key="2">
    <source>
        <dbReference type="Proteomes" id="UP000277204"/>
    </source>
</evidence>
<dbReference type="EMBL" id="UZAI01002176">
    <property type="protein sequence ID" value="VDO68989.1"/>
    <property type="molecule type" value="Genomic_DNA"/>
</dbReference>
<protein>
    <submittedName>
        <fullName evidence="1">Uncharacterized protein</fullName>
    </submittedName>
</protein>
<accession>A0A183LQE5</accession>
<dbReference type="Proteomes" id="UP000277204">
    <property type="component" value="Unassembled WGS sequence"/>
</dbReference>